<keyword evidence="6" id="KW-0539">Nucleus</keyword>
<evidence type="ECO:0000256" key="4">
    <source>
        <dbReference type="ARBA" id="ARBA00022989"/>
    </source>
</evidence>
<sequence length="176" mass="20563">MDNFIETLSITLSLVALFLIPFILFISISLIKRHGFYIKANCWFCDTWTKVLYKERNSFNCPSCLQYNGFDQDGSYNKVIEAQHNISNLKDKKNTSKTLSASNGLCRYCNNNQQLKVYQLANFVPLNENNYDMEIEHFEKQLDKAYKLCKKCDTVLKSTLNKQHAWLFGNRVKKFA</sequence>
<evidence type="ECO:0000256" key="1">
    <source>
        <dbReference type="ARBA" id="ARBA00004473"/>
    </source>
</evidence>
<comment type="caution">
    <text evidence="9">The sequence shown here is derived from an EMBL/GenBank/DDBJ whole genome shotgun (WGS) entry which is preliminary data.</text>
</comment>
<evidence type="ECO:0000256" key="2">
    <source>
        <dbReference type="ARBA" id="ARBA00007600"/>
    </source>
</evidence>
<keyword evidence="10" id="KW-1185">Reference proteome</keyword>
<dbReference type="Pfam" id="PF09779">
    <property type="entry name" value="Ima1_N"/>
    <property type="match status" value="1"/>
</dbReference>
<protein>
    <recommendedName>
        <fullName evidence="8">Ima1 N-terminal domain-containing protein</fullName>
    </recommendedName>
</protein>
<evidence type="ECO:0000313" key="10">
    <source>
        <dbReference type="Proteomes" id="UP001162164"/>
    </source>
</evidence>
<evidence type="ECO:0000256" key="5">
    <source>
        <dbReference type="ARBA" id="ARBA00023136"/>
    </source>
</evidence>
<gene>
    <name evidence="9" type="ORF">NQ317_016022</name>
</gene>
<dbReference type="InterPro" id="IPR018617">
    <property type="entry name" value="Ima1_N"/>
</dbReference>
<keyword evidence="4 7" id="KW-1133">Transmembrane helix</keyword>
<dbReference type="Proteomes" id="UP001162164">
    <property type="component" value="Unassembled WGS sequence"/>
</dbReference>
<reference evidence="9" key="1">
    <citation type="journal article" date="2023" name="Insect Mol. Biol.">
        <title>Genome sequencing provides insights into the evolution of gene families encoding plant cell wall-degrading enzymes in longhorned beetles.</title>
        <authorList>
            <person name="Shin N.R."/>
            <person name="Okamura Y."/>
            <person name="Kirsch R."/>
            <person name="Pauchet Y."/>
        </authorList>
    </citation>
    <scope>NUCLEOTIDE SEQUENCE</scope>
    <source>
        <strain evidence="9">MMC_N1</strain>
    </source>
</reference>
<keyword evidence="3 7" id="KW-0812">Transmembrane</keyword>
<dbReference type="EMBL" id="JAPWTJ010000236">
    <property type="protein sequence ID" value="KAJ8980771.1"/>
    <property type="molecule type" value="Genomic_DNA"/>
</dbReference>
<organism evidence="9 10">
    <name type="scientific">Molorchus minor</name>
    <dbReference type="NCBI Taxonomy" id="1323400"/>
    <lineage>
        <taxon>Eukaryota</taxon>
        <taxon>Metazoa</taxon>
        <taxon>Ecdysozoa</taxon>
        <taxon>Arthropoda</taxon>
        <taxon>Hexapoda</taxon>
        <taxon>Insecta</taxon>
        <taxon>Pterygota</taxon>
        <taxon>Neoptera</taxon>
        <taxon>Endopterygota</taxon>
        <taxon>Coleoptera</taxon>
        <taxon>Polyphaga</taxon>
        <taxon>Cucujiformia</taxon>
        <taxon>Chrysomeloidea</taxon>
        <taxon>Cerambycidae</taxon>
        <taxon>Lamiinae</taxon>
        <taxon>Monochamini</taxon>
        <taxon>Molorchus</taxon>
    </lineage>
</organism>
<comment type="similarity">
    <text evidence="2">Belongs to the TMEM201 family.</text>
</comment>
<evidence type="ECO:0000256" key="6">
    <source>
        <dbReference type="ARBA" id="ARBA00023242"/>
    </source>
</evidence>
<keyword evidence="5 7" id="KW-0472">Membrane</keyword>
<dbReference type="PANTHER" id="PTHR28646">
    <property type="entry name" value="TRANSMEMBRANE PROTEIN 201"/>
    <property type="match status" value="1"/>
</dbReference>
<name>A0ABQ9JSG8_9CUCU</name>
<evidence type="ECO:0000256" key="3">
    <source>
        <dbReference type="ARBA" id="ARBA00022692"/>
    </source>
</evidence>
<accession>A0ABQ9JSG8</accession>
<evidence type="ECO:0000313" key="9">
    <source>
        <dbReference type="EMBL" id="KAJ8980771.1"/>
    </source>
</evidence>
<dbReference type="PANTHER" id="PTHR28646:SF1">
    <property type="entry name" value="TRANSMEMBRANE PROTEIN 201"/>
    <property type="match status" value="1"/>
</dbReference>
<dbReference type="InterPro" id="IPR040041">
    <property type="entry name" value="TMEM201"/>
</dbReference>
<evidence type="ECO:0000256" key="7">
    <source>
        <dbReference type="SAM" id="Phobius"/>
    </source>
</evidence>
<feature type="domain" description="Ima1 N-terminal" evidence="8">
    <location>
        <begin position="41"/>
        <end position="154"/>
    </location>
</feature>
<evidence type="ECO:0000259" key="8">
    <source>
        <dbReference type="Pfam" id="PF09779"/>
    </source>
</evidence>
<feature type="transmembrane region" description="Helical" evidence="7">
    <location>
        <begin position="12"/>
        <end position="31"/>
    </location>
</feature>
<proteinExistence type="inferred from homology"/>
<comment type="subcellular location">
    <subcellularLocation>
        <location evidence="1">Nucleus inner membrane</location>
        <topology evidence="1">Multi-pass membrane protein</topology>
    </subcellularLocation>
</comment>